<dbReference type="Pfam" id="PF21687">
    <property type="entry name" value="T2SSK_1st"/>
    <property type="match status" value="1"/>
</dbReference>
<dbReference type="InterPro" id="IPR045584">
    <property type="entry name" value="Pilin-like"/>
</dbReference>
<evidence type="ECO:0000313" key="14">
    <source>
        <dbReference type="Proteomes" id="UP000009282"/>
    </source>
</evidence>
<evidence type="ECO:0000256" key="7">
    <source>
        <dbReference type="ARBA" id="ARBA00022927"/>
    </source>
</evidence>
<name>G4QNE9_GLANF</name>
<dbReference type="EMBL" id="CP003060">
    <property type="protein sequence ID" value="AEP31568.1"/>
    <property type="molecule type" value="Genomic_DNA"/>
</dbReference>
<feature type="domain" description="T2SS protein K first SAM-like" evidence="12">
    <location>
        <begin position="117"/>
        <end position="234"/>
    </location>
</feature>
<dbReference type="GO" id="GO:0005886">
    <property type="term" value="C:plasma membrane"/>
    <property type="evidence" value="ECO:0007669"/>
    <property type="project" value="UniProtKB-SubCell"/>
</dbReference>
<keyword evidence="5 10" id="KW-0997">Cell inner membrane</keyword>
<dbReference type="InterPro" id="IPR038072">
    <property type="entry name" value="GspK_central_sf"/>
</dbReference>
<dbReference type="InterPro" id="IPR005628">
    <property type="entry name" value="GspK"/>
</dbReference>
<dbReference type="SUPFAM" id="SSF54523">
    <property type="entry name" value="Pili subunits"/>
    <property type="match status" value="1"/>
</dbReference>
<keyword evidence="4 10" id="KW-1003">Cell membrane</keyword>
<keyword evidence="8" id="KW-1133">Transmembrane helix</keyword>
<evidence type="ECO:0000256" key="1">
    <source>
        <dbReference type="ARBA" id="ARBA00004533"/>
    </source>
</evidence>
<keyword evidence="7" id="KW-0653">Protein transport</keyword>
<sequence length="349" mass="38945">MRPNKPTNKRLLLKKPHAKSQRGIALLVILLIVAIVSILATEMMARLQLNVARTVNIKDNNQAFWYAMGAEQFAKKSLNELKTLSPDNMNLGQPWAQVFEYPIDSGGIQAELTDLQSCFNLNSLTLPPLENPPTQDPNKAPTTPALAFSNLMRLSSENVDSFTAETVRDSLVDWLDKDGNITGYGAEDADYESLRFPYVAANAPMTNKSELRLINGIELSYLRELLPHVCVVPDIAFNALQVNINTVKEENAHVLAAMLNLTVENTQRIIASRPLDGYGDTEEFFSEPEIVALNLSAEQKAWFVIKTNYFMLYTKTRYNNSSFKMTSIFKLDSEGEGVSVLSREFGGTN</sequence>
<evidence type="ECO:0000256" key="8">
    <source>
        <dbReference type="ARBA" id="ARBA00022989"/>
    </source>
</evidence>
<evidence type="ECO:0000256" key="10">
    <source>
        <dbReference type="PIRNR" id="PIRNR002786"/>
    </source>
</evidence>
<evidence type="ECO:0000259" key="12">
    <source>
        <dbReference type="Pfam" id="PF21687"/>
    </source>
</evidence>
<dbReference type="GO" id="GO:0009306">
    <property type="term" value="P:protein secretion"/>
    <property type="evidence" value="ECO:0007669"/>
    <property type="project" value="InterPro"/>
</dbReference>
<reference evidence="13 14" key="1">
    <citation type="journal article" date="2011" name="J. Bacteriol.">
        <title>Complete genome sequence of seawater bacterium Glaciecola nitratireducens FR1064T.</title>
        <authorList>
            <person name="Bian F."/>
            <person name="Qin Q.L."/>
            <person name="Xie B.B."/>
            <person name="Shu Y.L."/>
            <person name="Zhang X.Y."/>
            <person name="Yu Y."/>
            <person name="Chen B."/>
            <person name="Chen X.L."/>
            <person name="Zhou B.C."/>
            <person name="Zhang Y.Z."/>
        </authorList>
    </citation>
    <scope>NUCLEOTIDE SEQUENCE [LARGE SCALE GENOMIC DNA]</scope>
    <source>
        <strain evidence="14">JCM 12485 / KCTC 12276 / FR1064</strain>
    </source>
</reference>
<dbReference type="PIRSF" id="PIRSF002786">
    <property type="entry name" value="XcpX"/>
    <property type="match status" value="1"/>
</dbReference>
<evidence type="ECO:0000256" key="2">
    <source>
        <dbReference type="ARBA" id="ARBA00007246"/>
    </source>
</evidence>
<dbReference type="InterPro" id="IPR049031">
    <property type="entry name" value="T2SSK_SAM-like_1st"/>
</dbReference>
<evidence type="ECO:0000256" key="4">
    <source>
        <dbReference type="ARBA" id="ARBA00022475"/>
    </source>
</evidence>
<evidence type="ECO:0000259" key="11">
    <source>
        <dbReference type="Pfam" id="PF03934"/>
    </source>
</evidence>
<dbReference type="KEGG" id="gni:GNIT_3474"/>
<dbReference type="Pfam" id="PF03934">
    <property type="entry name" value="T2SSK"/>
    <property type="match status" value="1"/>
</dbReference>
<dbReference type="Gene3D" id="3.30.1300.30">
    <property type="entry name" value="GSPII I/J protein-like"/>
    <property type="match status" value="1"/>
</dbReference>
<evidence type="ECO:0000256" key="3">
    <source>
        <dbReference type="ARBA" id="ARBA00022448"/>
    </source>
</evidence>
<dbReference type="Proteomes" id="UP000009282">
    <property type="component" value="Chromosome"/>
</dbReference>
<dbReference type="STRING" id="1085623.GNIT_3474"/>
<accession>G4QNE9</accession>
<keyword evidence="6" id="KW-0812">Transmembrane</keyword>
<protein>
    <recommendedName>
        <fullName evidence="10">Type II secretion system protein K</fullName>
    </recommendedName>
</protein>
<evidence type="ECO:0000313" key="13">
    <source>
        <dbReference type="EMBL" id="AEP31568.1"/>
    </source>
</evidence>
<gene>
    <name evidence="13" type="primary">gspK</name>
    <name evidence="13" type="ordered locus">GNIT_3474</name>
</gene>
<keyword evidence="9 10" id="KW-0472">Membrane</keyword>
<dbReference type="RefSeq" id="WP_014110439.1">
    <property type="nucleotide sequence ID" value="NC_016041.1"/>
</dbReference>
<keyword evidence="3 10" id="KW-0813">Transport</keyword>
<dbReference type="NCBIfam" id="NF037980">
    <property type="entry name" value="T2SS_GspK"/>
    <property type="match status" value="1"/>
</dbReference>
<comment type="subcellular location">
    <subcellularLocation>
        <location evidence="1 10">Cell inner membrane</location>
    </subcellularLocation>
</comment>
<proteinExistence type="inferred from homology"/>
<comment type="similarity">
    <text evidence="2 10">Belongs to the GSP K family.</text>
</comment>
<dbReference type="InterPro" id="IPR049179">
    <property type="entry name" value="T2SSK_SAM-like_2nd"/>
</dbReference>
<organism evidence="13 14">
    <name type="scientific">Glaciecola nitratireducens (strain JCM 12485 / KCTC 12276 / FR1064)</name>
    <dbReference type="NCBI Taxonomy" id="1085623"/>
    <lineage>
        <taxon>Bacteria</taxon>
        <taxon>Pseudomonadati</taxon>
        <taxon>Pseudomonadota</taxon>
        <taxon>Gammaproteobacteria</taxon>
        <taxon>Alteromonadales</taxon>
        <taxon>Alteromonadaceae</taxon>
        <taxon>Brumicola</taxon>
    </lineage>
</organism>
<dbReference type="AlphaFoldDB" id="G4QNE9"/>
<dbReference type="HOGENOM" id="CLU_057294_0_0_6"/>
<evidence type="ECO:0000256" key="9">
    <source>
        <dbReference type="ARBA" id="ARBA00023136"/>
    </source>
</evidence>
<dbReference type="eggNOG" id="COG3156">
    <property type="taxonomic scope" value="Bacteria"/>
</dbReference>
<dbReference type="PANTHER" id="PTHR38831:SF1">
    <property type="entry name" value="TYPE II SECRETION SYSTEM PROTEIN K-RELATED"/>
    <property type="match status" value="1"/>
</dbReference>
<dbReference type="PANTHER" id="PTHR38831">
    <property type="entry name" value="TYPE II SECRETION SYSTEM PROTEIN K"/>
    <property type="match status" value="1"/>
</dbReference>
<keyword evidence="14" id="KW-1185">Reference proteome</keyword>
<evidence type="ECO:0000256" key="5">
    <source>
        <dbReference type="ARBA" id="ARBA00022519"/>
    </source>
</evidence>
<evidence type="ECO:0000256" key="6">
    <source>
        <dbReference type="ARBA" id="ARBA00022692"/>
    </source>
</evidence>
<dbReference type="SUPFAM" id="SSF158544">
    <property type="entry name" value="GspK insert domain-like"/>
    <property type="match status" value="2"/>
</dbReference>
<feature type="domain" description="T2SS protein K second SAM-like" evidence="11">
    <location>
        <begin position="242"/>
        <end position="305"/>
    </location>
</feature>
<dbReference type="Gene3D" id="1.10.40.60">
    <property type="entry name" value="EpsJ-like"/>
    <property type="match status" value="2"/>
</dbReference>
<dbReference type="OrthoDB" id="9788973at2"/>